<feature type="domain" description="HSF-type DNA-binding" evidence="6">
    <location>
        <begin position="14"/>
        <end position="104"/>
    </location>
</feature>
<dbReference type="GO" id="GO:0005634">
    <property type="term" value="C:nucleus"/>
    <property type="evidence" value="ECO:0007669"/>
    <property type="project" value="UniProtKB-SubCell"/>
</dbReference>
<sequence>MADRGVHVTRRGNRCLEFVTKLYELVDDPSTDSLISWGPNGDTIIISNPLKCCRDIFPQYLGVRNFMRFLQYGFEMVEESRQLEYACDDFVKGQPELLDKIGQRYKDLQYENFGKHSEARLKRLRSCKTEKERESLTKENLKGYEVEMRAKMDQLLSKDVERLMQTVAYEREWRRKALPEHLEERLQLVLDSLNELTKASSDL</sequence>
<comment type="similarity">
    <text evidence="5">Belongs to the HSF family.</text>
</comment>
<dbReference type="Gene3D" id="1.10.10.10">
    <property type="entry name" value="Winged helix-like DNA-binding domain superfamily/Winged helix DNA-binding domain"/>
    <property type="match status" value="1"/>
</dbReference>
<name>R0H257_9BRAS</name>
<dbReference type="GO" id="GO:0003700">
    <property type="term" value="F:DNA-binding transcription factor activity"/>
    <property type="evidence" value="ECO:0007669"/>
    <property type="project" value="InterPro"/>
</dbReference>
<dbReference type="AlphaFoldDB" id="R0H257"/>
<evidence type="ECO:0000313" key="8">
    <source>
        <dbReference type="Proteomes" id="UP000029121"/>
    </source>
</evidence>
<dbReference type="PRINTS" id="PR00056">
    <property type="entry name" value="HSFDOMAIN"/>
</dbReference>
<dbReference type="eggNOG" id="KOG0627">
    <property type="taxonomic scope" value="Eukaryota"/>
</dbReference>
<dbReference type="Pfam" id="PF00447">
    <property type="entry name" value="HSF_DNA-bind"/>
    <property type="match status" value="1"/>
</dbReference>
<dbReference type="PANTHER" id="PTHR10015:SF427">
    <property type="entry name" value="HEAT SHOCK FACTOR PROTEIN"/>
    <property type="match status" value="1"/>
</dbReference>
<organism evidence="7 8">
    <name type="scientific">Capsella rubella</name>
    <dbReference type="NCBI Taxonomy" id="81985"/>
    <lineage>
        <taxon>Eukaryota</taxon>
        <taxon>Viridiplantae</taxon>
        <taxon>Streptophyta</taxon>
        <taxon>Embryophyta</taxon>
        <taxon>Tracheophyta</taxon>
        <taxon>Spermatophyta</taxon>
        <taxon>Magnoliopsida</taxon>
        <taxon>eudicotyledons</taxon>
        <taxon>Gunneridae</taxon>
        <taxon>Pentapetalae</taxon>
        <taxon>rosids</taxon>
        <taxon>malvids</taxon>
        <taxon>Brassicales</taxon>
        <taxon>Brassicaceae</taxon>
        <taxon>Camelineae</taxon>
        <taxon>Capsella</taxon>
    </lineage>
</organism>
<gene>
    <name evidence="7" type="ORF">CARUB_v10007333mg</name>
</gene>
<accession>R0H257</accession>
<dbReference type="KEGG" id="crb:17878527"/>
<dbReference type="InterPro" id="IPR000232">
    <property type="entry name" value="HSF_DNA-bd"/>
</dbReference>
<keyword evidence="8" id="KW-1185">Reference proteome</keyword>
<evidence type="ECO:0000313" key="7">
    <source>
        <dbReference type="EMBL" id="EOA18750.1"/>
    </source>
</evidence>
<dbReference type="Proteomes" id="UP000029121">
    <property type="component" value="Unassembled WGS sequence"/>
</dbReference>
<dbReference type="PANTHER" id="PTHR10015">
    <property type="entry name" value="HEAT SHOCK TRANSCRIPTION FACTOR"/>
    <property type="match status" value="1"/>
</dbReference>
<dbReference type="EMBL" id="KB870811">
    <property type="protein sequence ID" value="EOA18750.1"/>
    <property type="molecule type" value="Genomic_DNA"/>
</dbReference>
<dbReference type="GO" id="GO:0006357">
    <property type="term" value="P:regulation of transcription by RNA polymerase II"/>
    <property type="evidence" value="ECO:0007669"/>
    <property type="project" value="TreeGrafter"/>
</dbReference>
<keyword evidence="4" id="KW-0539">Nucleus</keyword>
<reference evidence="8" key="1">
    <citation type="journal article" date="2013" name="Nat. Genet.">
        <title>The Capsella rubella genome and the genomic consequences of rapid mating system evolution.</title>
        <authorList>
            <person name="Slotte T."/>
            <person name="Hazzouri K.M."/>
            <person name="Agren J.A."/>
            <person name="Koenig D."/>
            <person name="Maumus F."/>
            <person name="Guo Y.L."/>
            <person name="Steige K."/>
            <person name="Platts A.E."/>
            <person name="Escobar J.S."/>
            <person name="Newman L.K."/>
            <person name="Wang W."/>
            <person name="Mandakova T."/>
            <person name="Vello E."/>
            <person name="Smith L.M."/>
            <person name="Henz S.R."/>
            <person name="Steffen J."/>
            <person name="Takuno S."/>
            <person name="Brandvain Y."/>
            <person name="Coop G."/>
            <person name="Andolfatto P."/>
            <person name="Hu T.T."/>
            <person name="Blanchette M."/>
            <person name="Clark R.M."/>
            <person name="Quesneville H."/>
            <person name="Nordborg M."/>
            <person name="Gaut B.S."/>
            <person name="Lysak M.A."/>
            <person name="Jenkins J."/>
            <person name="Grimwood J."/>
            <person name="Chapman J."/>
            <person name="Prochnik S."/>
            <person name="Shu S."/>
            <person name="Rokhsar D."/>
            <person name="Schmutz J."/>
            <person name="Weigel D."/>
            <person name="Wright S.I."/>
        </authorList>
    </citation>
    <scope>NUCLEOTIDE SEQUENCE [LARGE SCALE GENOMIC DNA]</scope>
    <source>
        <strain evidence="8">cv. Monte Gargano</strain>
    </source>
</reference>
<evidence type="ECO:0000256" key="3">
    <source>
        <dbReference type="ARBA" id="ARBA00023125"/>
    </source>
</evidence>
<dbReference type="OrthoDB" id="60033at2759"/>
<protein>
    <recommendedName>
        <fullName evidence="6">HSF-type DNA-binding domain-containing protein</fullName>
    </recommendedName>
</protein>
<comment type="subcellular location">
    <subcellularLocation>
        <location evidence="1">Nucleus</location>
    </subcellularLocation>
</comment>
<keyword evidence="2" id="KW-0346">Stress response</keyword>
<dbReference type="InterPro" id="IPR036388">
    <property type="entry name" value="WH-like_DNA-bd_sf"/>
</dbReference>
<dbReference type="GO" id="GO:0000978">
    <property type="term" value="F:RNA polymerase II cis-regulatory region sequence-specific DNA binding"/>
    <property type="evidence" value="ECO:0007669"/>
    <property type="project" value="TreeGrafter"/>
</dbReference>
<dbReference type="SMART" id="SM00415">
    <property type="entry name" value="HSF"/>
    <property type="match status" value="1"/>
</dbReference>
<evidence type="ECO:0000259" key="6">
    <source>
        <dbReference type="SMART" id="SM00415"/>
    </source>
</evidence>
<evidence type="ECO:0000256" key="2">
    <source>
        <dbReference type="ARBA" id="ARBA00023016"/>
    </source>
</evidence>
<proteinExistence type="inferred from homology"/>
<dbReference type="GO" id="GO:0034605">
    <property type="term" value="P:cellular response to heat"/>
    <property type="evidence" value="ECO:0007669"/>
    <property type="project" value="TreeGrafter"/>
</dbReference>
<evidence type="ECO:0000256" key="5">
    <source>
        <dbReference type="RuleBase" id="RU004020"/>
    </source>
</evidence>
<dbReference type="SUPFAM" id="SSF46785">
    <property type="entry name" value="Winged helix' DNA-binding domain"/>
    <property type="match status" value="1"/>
</dbReference>
<dbReference type="InterPro" id="IPR036390">
    <property type="entry name" value="WH_DNA-bd_sf"/>
</dbReference>
<keyword evidence="3" id="KW-0238">DNA-binding</keyword>
<evidence type="ECO:0000256" key="1">
    <source>
        <dbReference type="ARBA" id="ARBA00004123"/>
    </source>
</evidence>
<evidence type="ECO:0000256" key="4">
    <source>
        <dbReference type="ARBA" id="ARBA00023242"/>
    </source>
</evidence>